<gene>
    <name evidence="4" type="ORF">IPL58_04220</name>
</gene>
<keyword evidence="2" id="KW-0812">Transmembrane</keyword>
<dbReference type="EMBL" id="JADJUC010000003">
    <property type="protein sequence ID" value="MBK8523387.1"/>
    <property type="molecule type" value="Genomic_DNA"/>
</dbReference>
<dbReference type="Proteomes" id="UP000886689">
    <property type="component" value="Unassembled WGS sequence"/>
</dbReference>
<keyword evidence="2" id="KW-0472">Membrane</keyword>
<dbReference type="InterPro" id="IPR052336">
    <property type="entry name" value="MlaD_Phospholipid_Transporter"/>
</dbReference>
<evidence type="ECO:0000256" key="1">
    <source>
        <dbReference type="SAM" id="MobiDB-lite"/>
    </source>
</evidence>
<feature type="transmembrane region" description="Helical" evidence="2">
    <location>
        <begin position="6"/>
        <end position="27"/>
    </location>
</feature>
<comment type="caution">
    <text evidence="4">The sequence shown here is derived from an EMBL/GenBank/DDBJ whole genome shotgun (WGS) entry which is preliminary data.</text>
</comment>
<protein>
    <submittedName>
        <fullName evidence="4">MCE family protein</fullName>
    </submittedName>
</protein>
<feature type="region of interest" description="Disordered" evidence="1">
    <location>
        <begin position="279"/>
        <end position="304"/>
    </location>
</feature>
<reference evidence="4" key="1">
    <citation type="submission" date="2020-10" db="EMBL/GenBank/DDBJ databases">
        <title>Connecting structure to function with the recovery of over 1000 high-quality activated sludge metagenome-assembled genomes encoding full-length rRNA genes using long-read sequencing.</title>
        <authorList>
            <person name="Singleton C.M."/>
            <person name="Petriglieri F."/>
            <person name="Kristensen J.M."/>
            <person name="Kirkegaard R.H."/>
            <person name="Michaelsen T.Y."/>
            <person name="Andersen M.H."/>
            <person name="Karst S.M."/>
            <person name="Dueholm M.S."/>
            <person name="Nielsen P.H."/>
            <person name="Albertsen M."/>
        </authorList>
    </citation>
    <scope>NUCLEOTIDE SEQUENCE</scope>
    <source>
        <strain evidence="4">Hirt_18-Q3-R61-65_BATAC.395</strain>
    </source>
</reference>
<keyword evidence="2" id="KW-1133">Transmembrane helix</keyword>
<accession>A0A9D7K295</accession>
<evidence type="ECO:0000313" key="4">
    <source>
        <dbReference type="EMBL" id="MBK8523387.1"/>
    </source>
</evidence>
<evidence type="ECO:0000259" key="3">
    <source>
        <dbReference type="Pfam" id="PF02470"/>
    </source>
</evidence>
<feature type="domain" description="Mce/MlaD" evidence="3">
    <location>
        <begin position="36"/>
        <end position="115"/>
    </location>
</feature>
<sequence>MKRDNINYLAVGSFVLLMGAVLLYGLYRITGHSGKGTLYVTHFANVAGIKTGSVVTFEGYEVGNVALIEPVAHENRTRYRISLNINKPVRIVADSRALIATPGLLSAPLVEIKEGESRELLAAGGEIRGISGSNLMESMAALASQLGEITETGLKPLLTQISKRVDTLGSSMEKNLPPAMEDMRSTLARINNTAKRVESLFSDENLKRMQGTMGNADEASASALKLSRELHAVTQEVSGLVKDSRGIVNSTGKELESSLRRADAVLYQLESTGRHLNEFSRQVRENPSALINSRPPVDTAGDQK</sequence>
<evidence type="ECO:0000256" key="2">
    <source>
        <dbReference type="SAM" id="Phobius"/>
    </source>
</evidence>
<name>A0A9D7K295_9PROT</name>
<dbReference type="PANTHER" id="PTHR33371">
    <property type="entry name" value="INTERMEMBRANE PHOSPHOLIPID TRANSPORT SYSTEM BINDING PROTEIN MLAD-RELATED"/>
    <property type="match status" value="1"/>
</dbReference>
<proteinExistence type="predicted"/>
<dbReference type="Pfam" id="PF02470">
    <property type="entry name" value="MlaD"/>
    <property type="match status" value="1"/>
</dbReference>
<dbReference type="AlphaFoldDB" id="A0A9D7K295"/>
<dbReference type="InterPro" id="IPR003399">
    <property type="entry name" value="Mce/MlaD"/>
</dbReference>
<dbReference type="PANTHER" id="PTHR33371:SF4">
    <property type="entry name" value="INTERMEMBRANE PHOSPHOLIPID TRANSPORT SYSTEM BINDING PROTEIN MLAD"/>
    <property type="match status" value="1"/>
</dbReference>
<evidence type="ECO:0000313" key="5">
    <source>
        <dbReference type="Proteomes" id="UP000886689"/>
    </source>
</evidence>
<organism evidence="4 5">
    <name type="scientific">Candidatus Proximibacter danicus</name>
    <dbReference type="NCBI Taxonomy" id="2954365"/>
    <lineage>
        <taxon>Bacteria</taxon>
        <taxon>Pseudomonadati</taxon>
        <taxon>Pseudomonadota</taxon>
        <taxon>Betaproteobacteria</taxon>
        <taxon>Candidatus Proximibacter</taxon>
    </lineage>
</organism>